<dbReference type="Gene3D" id="3.40.50.1820">
    <property type="entry name" value="alpha/beta hydrolase"/>
    <property type="match status" value="1"/>
</dbReference>
<name>A0A9W7F826_9STRA</name>
<feature type="transmembrane region" description="Helical" evidence="1">
    <location>
        <begin position="87"/>
        <end position="106"/>
    </location>
</feature>
<organism evidence="2 3">
    <name type="scientific">Triparma laevis f. longispina</name>
    <dbReference type="NCBI Taxonomy" id="1714387"/>
    <lineage>
        <taxon>Eukaryota</taxon>
        <taxon>Sar</taxon>
        <taxon>Stramenopiles</taxon>
        <taxon>Ochrophyta</taxon>
        <taxon>Bolidophyceae</taxon>
        <taxon>Parmales</taxon>
        <taxon>Triparmaceae</taxon>
        <taxon>Triparma</taxon>
    </lineage>
</organism>
<reference evidence="3" key="1">
    <citation type="journal article" date="2023" name="Commun. Biol.">
        <title>Genome analysis of Parmales, the sister group of diatoms, reveals the evolutionary specialization of diatoms from phago-mixotrophs to photoautotrophs.</title>
        <authorList>
            <person name="Ban H."/>
            <person name="Sato S."/>
            <person name="Yoshikawa S."/>
            <person name="Yamada K."/>
            <person name="Nakamura Y."/>
            <person name="Ichinomiya M."/>
            <person name="Sato N."/>
            <person name="Blanc-Mathieu R."/>
            <person name="Endo H."/>
            <person name="Kuwata A."/>
            <person name="Ogata H."/>
        </authorList>
    </citation>
    <scope>NUCLEOTIDE SEQUENCE [LARGE SCALE GENOMIC DNA]</scope>
    <source>
        <strain evidence="3">NIES 3700</strain>
    </source>
</reference>
<keyword evidence="1" id="KW-0812">Transmembrane</keyword>
<comment type="caution">
    <text evidence="2">The sequence shown here is derived from an EMBL/GenBank/DDBJ whole genome shotgun (WGS) entry which is preliminary data.</text>
</comment>
<dbReference type="EMBL" id="BRXW01000105">
    <property type="protein sequence ID" value="GMI06805.1"/>
    <property type="molecule type" value="Genomic_DNA"/>
</dbReference>
<feature type="transmembrane region" description="Helical" evidence="1">
    <location>
        <begin position="47"/>
        <end position="75"/>
    </location>
</feature>
<evidence type="ECO:0008006" key="4">
    <source>
        <dbReference type="Google" id="ProtNLM"/>
    </source>
</evidence>
<dbReference type="Proteomes" id="UP001165122">
    <property type="component" value="Unassembled WGS sequence"/>
</dbReference>
<gene>
    <name evidence="2" type="ORF">TrLO_g6167</name>
</gene>
<evidence type="ECO:0000313" key="2">
    <source>
        <dbReference type="EMBL" id="GMI06805.1"/>
    </source>
</evidence>
<accession>A0A9W7F826</accession>
<keyword evidence="3" id="KW-1185">Reference proteome</keyword>
<dbReference type="SUPFAM" id="SSF53474">
    <property type="entry name" value="alpha/beta-Hydrolases"/>
    <property type="match status" value="1"/>
</dbReference>
<dbReference type="AlphaFoldDB" id="A0A9W7F826"/>
<dbReference type="InterPro" id="IPR029058">
    <property type="entry name" value="AB_hydrolase_fold"/>
</dbReference>
<proteinExistence type="predicted"/>
<evidence type="ECO:0000313" key="3">
    <source>
        <dbReference type="Proteomes" id="UP001165122"/>
    </source>
</evidence>
<dbReference type="PANTHER" id="PTHR12277">
    <property type="entry name" value="ALPHA/BETA HYDROLASE DOMAIN-CONTAINING PROTEIN"/>
    <property type="match status" value="1"/>
</dbReference>
<evidence type="ECO:0000256" key="1">
    <source>
        <dbReference type="SAM" id="Phobius"/>
    </source>
</evidence>
<dbReference type="OrthoDB" id="10249433at2759"/>
<protein>
    <recommendedName>
        <fullName evidence="4">Serine aminopeptidase S33 domain-containing protein</fullName>
    </recommendedName>
</protein>
<keyword evidence="1" id="KW-0472">Membrane</keyword>
<sequence>MATLKEGQPNVNPISHVDIDIEENPKQKAKAYCCGETKKNCCCCGCLIGWVYWVGFLGWWGAMTITLNFLCYASVPSPFFSLSPSLNTYGTFSVILLLTLCVFCVFKRERIITFKENRSPLMSEAEVKVNLKKAFLFLFVYFALALPLHFFSKTMIYPGIIVDMWSETPPNDPDIYGEAFMFKSNHDGKDLNGYHSFKLPPANTWAPSYDGALEVVPVIMYGGNGGSGWENVFTSSFLQSDIVVYDIHSFSYRGYEPNTGMGLPSETNILEDSYSFFKYVQEKYPTHRVIVTTHSLGTGVGSAVSSHFNGDDIACIILGMPFSTMSQCSQEVAYYTPMVFLWAVDAWPSVTRVASMDKEIPLAILSAGQDELIAPHHQTKMRDAANSDNILFLYNDDVTHNAIGGVINSDIEKYTNWYNGSGDYDGKGSCMTRVNK</sequence>
<dbReference type="PANTHER" id="PTHR12277:SF81">
    <property type="entry name" value="PROTEIN ABHD13"/>
    <property type="match status" value="1"/>
</dbReference>
<feature type="transmembrane region" description="Helical" evidence="1">
    <location>
        <begin position="134"/>
        <end position="151"/>
    </location>
</feature>
<keyword evidence="1" id="KW-1133">Transmembrane helix</keyword>